<accession>A0A939FQI1</accession>
<organism evidence="1 2">
    <name type="scientific">Streptomyces triculaminicus</name>
    <dbReference type="NCBI Taxonomy" id="2816232"/>
    <lineage>
        <taxon>Bacteria</taxon>
        <taxon>Bacillati</taxon>
        <taxon>Actinomycetota</taxon>
        <taxon>Actinomycetes</taxon>
        <taxon>Kitasatosporales</taxon>
        <taxon>Streptomycetaceae</taxon>
        <taxon>Streptomyces</taxon>
    </lineage>
</organism>
<dbReference type="Pfam" id="PF08922">
    <property type="entry name" value="DUF1905"/>
    <property type="match status" value="1"/>
</dbReference>
<proteinExistence type="predicted"/>
<gene>
    <name evidence="1" type="ORF">J1792_22875</name>
</gene>
<name>A0A939FQI1_9ACTN</name>
<keyword evidence="2" id="KW-1185">Reference proteome</keyword>
<dbReference type="InterPro" id="IPR015018">
    <property type="entry name" value="DUF1905"/>
</dbReference>
<protein>
    <submittedName>
        <fullName evidence="1">DUF1905 domain-containing protein</fullName>
    </submittedName>
</protein>
<dbReference type="SUPFAM" id="SSF141694">
    <property type="entry name" value="AF2212/PG0164-like"/>
    <property type="match status" value="1"/>
</dbReference>
<evidence type="ECO:0000313" key="2">
    <source>
        <dbReference type="Proteomes" id="UP000664781"/>
    </source>
</evidence>
<reference evidence="1" key="1">
    <citation type="submission" date="2021-03" db="EMBL/GenBank/DDBJ databases">
        <title>Streptomyces strains.</title>
        <authorList>
            <person name="Lund M.B."/>
            <person name="Toerring T."/>
        </authorList>
    </citation>
    <scope>NUCLEOTIDE SEQUENCE</scope>
    <source>
        <strain evidence="1">JCM 4242</strain>
    </source>
</reference>
<dbReference type="Gene3D" id="2.40.30.100">
    <property type="entry name" value="AF2212/PG0164-like"/>
    <property type="match status" value="1"/>
</dbReference>
<evidence type="ECO:0000313" key="1">
    <source>
        <dbReference type="EMBL" id="MBO0655517.1"/>
    </source>
</evidence>
<comment type="caution">
    <text evidence="1">The sequence shown here is derived from an EMBL/GenBank/DDBJ whole genome shotgun (WGS) entry which is preliminary data.</text>
</comment>
<dbReference type="RefSeq" id="WP_086566832.1">
    <property type="nucleotide sequence ID" value="NZ_JAFMOF010000003.1"/>
</dbReference>
<dbReference type="InterPro" id="IPR037079">
    <property type="entry name" value="AF2212/PG0164-like_sf"/>
</dbReference>
<dbReference type="AlphaFoldDB" id="A0A939FQI1"/>
<sequence length="97" mass="10383">MPEAPKTAQTIDTKFTAPITQDNNSGWTCVLMPGSSEFFGTGRAVKVAGTVDGHAFQATMLPVGNGVHMLPLKAALRKVLAKDQGDEITVHLEQRFS</sequence>
<dbReference type="Proteomes" id="UP000664781">
    <property type="component" value="Unassembled WGS sequence"/>
</dbReference>
<dbReference type="EMBL" id="JAFMOF010000003">
    <property type="protein sequence ID" value="MBO0655517.1"/>
    <property type="molecule type" value="Genomic_DNA"/>
</dbReference>